<proteinExistence type="predicted"/>
<reference evidence="2" key="1">
    <citation type="submission" date="2021-01" db="EMBL/GenBank/DDBJ databases">
        <authorList>
            <person name="Corre E."/>
            <person name="Pelletier E."/>
            <person name="Niang G."/>
            <person name="Scheremetjew M."/>
            <person name="Finn R."/>
            <person name="Kale V."/>
            <person name="Holt S."/>
            <person name="Cochrane G."/>
            <person name="Meng A."/>
            <person name="Brown T."/>
            <person name="Cohen L."/>
        </authorList>
    </citation>
    <scope>NUCLEOTIDE SEQUENCE</scope>
    <source>
        <strain evidence="2">CCMP281</strain>
    </source>
</reference>
<organism evidence="2">
    <name type="scientific">Haptolina ericina</name>
    <dbReference type="NCBI Taxonomy" id="156174"/>
    <lineage>
        <taxon>Eukaryota</taxon>
        <taxon>Haptista</taxon>
        <taxon>Haptophyta</taxon>
        <taxon>Prymnesiophyceae</taxon>
        <taxon>Prymnesiales</taxon>
        <taxon>Prymnesiaceae</taxon>
        <taxon>Haptolina</taxon>
    </lineage>
</organism>
<feature type="transmembrane region" description="Helical" evidence="1">
    <location>
        <begin position="157"/>
        <end position="178"/>
    </location>
</feature>
<feature type="non-terminal residue" evidence="2">
    <location>
        <position position="1"/>
    </location>
</feature>
<evidence type="ECO:0000313" key="2">
    <source>
        <dbReference type="EMBL" id="CAE0146110.1"/>
    </source>
</evidence>
<dbReference type="AlphaFoldDB" id="A0A7S3BUX9"/>
<keyword evidence="1" id="KW-0472">Membrane</keyword>
<feature type="transmembrane region" description="Helical" evidence="1">
    <location>
        <begin position="198"/>
        <end position="220"/>
    </location>
</feature>
<keyword evidence="1" id="KW-0812">Transmembrane</keyword>
<dbReference type="EMBL" id="HBHX01065332">
    <property type="protein sequence ID" value="CAE0146110.1"/>
    <property type="molecule type" value="Transcribed_RNA"/>
</dbReference>
<sequence>VIHEEMTSWREGLQPHPGLLTAWLGSGTALLAWQYLSLGVGAVDMGVSLAAYTVCLPLVDRRLNPRLLPPLGCAFMGLAIGLLLIDLCFDVLILSDVSVRVEDQVISGRKVAWLYYHTMLNKAHVNFALAVFMVLSFLGAMVGLGQSDSRGRSYWQWLVISSIVGNSSYLMVVVPRYLSLRHNTVFSESDFDDWGRVVAARAALLIALGTDVALCISLTLQPEKELRSAVLCSAYSSPARSRRQSPRRNDRAK</sequence>
<accession>A0A7S3BUX9</accession>
<evidence type="ECO:0000256" key="1">
    <source>
        <dbReference type="SAM" id="Phobius"/>
    </source>
</evidence>
<feature type="transmembrane region" description="Helical" evidence="1">
    <location>
        <begin position="33"/>
        <end position="59"/>
    </location>
</feature>
<protein>
    <submittedName>
        <fullName evidence="2">Uncharacterized protein</fullName>
    </submittedName>
</protein>
<name>A0A7S3BUX9_9EUKA</name>
<feature type="transmembrane region" description="Helical" evidence="1">
    <location>
        <begin position="71"/>
        <end position="94"/>
    </location>
</feature>
<gene>
    <name evidence="2" type="ORF">HERI1096_LOCUS36174</name>
</gene>
<feature type="transmembrane region" description="Helical" evidence="1">
    <location>
        <begin position="123"/>
        <end position="145"/>
    </location>
</feature>
<keyword evidence="1" id="KW-1133">Transmembrane helix</keyword>